<dbReference type="OrthoDB" id="1551203at2"/>
<name>A0A419T243_9FIRM</name>
<comment type="caution">
    <text evidence="1">The sequence shown here is derived from an EMBL/GenBank/DDBJ whole genome shotgun (WGS) entry which is preliminary data.</text>
</comment>
<dbReference type="RefSeq" id="WP_120197001.1">
    <property type="nucleotide sequence ID" value="NZ_MCIA01000017.1"/>
</dbReference>
<organism evidence="1 2">
    <name type="scientific">Lacrimispora algidixylanolytica</name>
    <dbReference type="NCBI Taxonomy" id="94868"/>
    <lineage>
        <taxon>Bacteria</taxon>
        <taxon>Bacillati</taxon>
        <taxon>Bacillota</taxon>
        <taxon>Clostridia</taxon>
        <taxon>Lachnospirales</taxon>
        <taxon>Lachnospiraceae</taxon>
        <taxon>Lacrimispora</taxon>
    </lineage>
</organism>
<gene>
    <name evidence="1" type="ORF">BET01_19905</name>
</gene>
<dbReference type="AlphaFoldDB" id="A0A419T243"/>
<proteinExistence type="predicted"/>
<sequence length="100" mass="11396">MVRYWSWEGNYVGVQQKDYLVACDGTILGKFYGTEIYNQNGNYIGELGKNERLLKNLNKINNRRPAFSFYVKGTITAPFKNSASYPMISGFADFTISQTT</sequence>
<keyword evidence="2" id="KW-1185">Reference proteome</keyword>
<evidence type="ECO:0000313" key="1">
    <source>
        <dbReference type="EMBL" id="RKD31634.1"/>
    </source>
</evidence>
<evidence type="ECO:0000313" key="2">
    <source>
        <dbReference type="Proteomes" id="UP000284277"/>
    </source>
</evidence>
<reference evidence="1 2" key="1">
    <citation type="submission" date="2016-08" db="EMBL/GenBank/DDBJ databases">
        <title>A new outlook on sporulation: Clostridium algidixylanolyticum.</title>
        <authorList>
            <person name="Poppleton D.I."/>
            <person name="Gribaldo S."/>
        </authorList>
    </citation>
    <scope>NUCLEOTIDE SEQUENCE [LARGE SCALE GENOMIC DNA]</scope>
    <source>
        <strain evidence="1 2">SPL73</strain>
    </source>
</reference>
<dbReference type="Proteomes" id="UP000284277">
    <property type="component" value="Unassembled WGS sequence"/>
</dbReference>
<accession>A0A419T243</accession>
<dbReference type="EMBL" id="MCIA01000017">
    <property type="protein sequence ID" value="RKD31634.1"/>
    <property type="molecule type" value="Genomic_DNA"/>
</dbReference>
<protein>
    <submittedName>
        <fullName evidence="1">Uncharacterized protein</fullName>
    </submittedName>
</protein>